<dbReference type="AlphaFoldDB" id="A0AAE0YEH8"/>
<sequence>MDNQTQWDKPTQLNISIISRDLPEGAGLESHDGRGLGRLTSSPWSVRETAFSVFGNREQDSPERFCLALPVDNGFYSLHANVNILHKKG</sequence>
<evidence type="ECO:0000313" key="2">
    <source>
        <dbReference type="Proteomes" id="UP001283361"/>
    </source>
</evidence>
<proteinExistence type="predicted"/>
<organism evidence="1 2">
    <name type="scientific">Elysia crispata</name>
    <name type="common">lettuce slug</name>
    <dbReference type="NCBI Taxonomy" id="231223"/>
    <lineage>
        <taxon>Eukaryota</taxon>
        <taxon>Metazoa</taxon>
        <taxon>Spiralia</taxon>
        <taxon>Lophotrochozoa</taxon>
        <taxon>Mollusca</taxon>
        <taxon>Gastropoda</taxon>
        <taxon>Heterobranchia</taxon>
        <taxon>Euthyneura</taxon>
        <taxon>Panpulmonata</taxon>
        <taxon>Sacoglossa</taxon>
        <taxon>Placobranchoidea</taxon>
        <taxon>Plakobranchidae</taxon>
        <taxon>Elysia</taxon>
    </lineage>
</organism>
<evidence type="ECO:0000313" key="1">
    <source>
        <dbReference type="EMBL" id="KAK3743134.1"/>
    </source>
</evidence>
<dbReference type="EMBL" id="JAWDGP010006323">
    <property type="protein sequence ID" value="KAK3743134.1"/>
    <property type="molecule type" value="Genomic_DNA"/>
</dbReference>
<name>A0AAE0YEH8_9GAST</name>
<dbReference type="Proteomes" id="UP001283361">
    <property type="component" value="Unassembled WGS sequence"/>
</dbReference>
<protein>
    <submittedName>
        <fullName evidence="1">Uncharacterized protein</fullName>
    </submittedName>
</protein>
<accession>A0AAE0YEH8</accession>
<reference evidence="1" key="1">
    <citation type="journal article" date="2023" name="G3 (Bethesda)">
        <title>A reference genome for the long-term kleptoplast-retaining sea slug Elysia crispata morphotype clarki.</title>
        <authorList>
            <person name="Eastman K.E."/>
            <person name="Pendleton A.L."/>
            <person name="Shaikh M.A."/>
            <person name="Suttiyut T."/>
            <person name="Ogas R."/>
            <person name="Tomko P."/>
            <person name="Gavelis G."/>
            <person name="Widhalm J.R."/>
            <person name="Wisecaver J.H."/>
        </authorList>
    </citation>
    <scope>NUCLEOTIDE SEQUENCE</scope>
    <source>
        <strain evidence="1">ECLA1</strain>
    </source>
</reference>
<comment type="caution">
    <text evidence="1">The sequence shown here is derived from an EMBL/GenBank/DDBJ whole genome shotgun (WGS) entry which is preliminary data.</text>
</comment>
<gene>
    <name evidence="1" type="ORF">RRG08_063990</name>
</gene>
<keyword evidence="2" id="KW-1185">Reference proteome</keyword>